<gene>
    <name evidence="1" type="ORF">Bca52824_025828</name>
</gene>
<evidence type="ECO:0000313" key="1">
    <source>
        <dbReference type="EMBL" id="KAG2306080.1"/>
    </source>
</evidence>
<dbReference type="EMBL" id="JAAMPC010000006">
    <property type="protein sequence ID" value="KAG2306080.1"/>
    <property type="molecule type" value="Genomic_DNA"/>
</dbReference>
<dbReference type="AlphaFoldDB" id="A0A8X7SGC6"/>
<sequence>MVGVWRRDGGRMGFYGGDVERFEGFDMSWPVSLMEVMVSMMEGIRLRRRIVMDTHLLGPVPGCLKMTTIDPQHYLETGDIPRVAGLIEFNVDWRNGRTVGGRLRKGNHLLQILILL</sequence>
<organism evidence="1 2">
    <name type="scientific">Brassica carinata</name>
    <name type="common">Ethiopian mustard</name>
    <name type="synonym">Abyssinian cabbage</name>
    <dbReference type="NCBI Taxonomy" id="52824"/>
    <lineage>
        <taxon>Eukaryota</taxon>
        <taxon>Viridiplantae</taxon>
        <taxon>Streptophyta</taxon>
        <taxon>Embryophyta</taxon>
        <taxon>Tracheophyta</taxon>
        <taxon>Spermatophyta</taxon>
        <taxon>Magnoliopsida</taxon>
        <taxon>eudicotyledons</taxon>
        <taxon>Gunneridae</taxon>
        <taxon>Pentapetalae</taxon>
        <taxon>rosids</taxon>
        <taxon>malvids</taxon>
        <taxon>Brassicales</taxon>
        <taxon>Brassicaceae</taxon>
        <taxon>Brassiceae</taxon>
        <taxon>Brassica</taxon>
    </lineage>
</organism>
<keyword evidence="2" id="KW-1185">Reference proteome</keyword>
<evidence type="ECO:0000313" key="2">
    <source>
        <dbReference type="Proteomes" id="UP000886595"/>
    </source>
</evidence>
<proteinExistence type="predicted"/>
<protein>
    <submittedName>
        <fullName evidence="1">Uncharacterized protein</fullName>
    </submittedName>
</protein>
<dbReference type="Proteomes" id="UP000886595">
    <property type="component" value="Unassembled WGS sequence"/>
</dbReference>
<accession>A0A8X7SGC6</accession>
<reference evidence="1 2" key="1">
    <citation type="submission" date="2020-02" db="EMBL/GenBank/DDBJ databases">
        <authorList>
            <person name="Ma Q."/>
            <person name="Huang Y."/>
            <person name="Song X."/>
            <person name="Pei D."/>
        </authorList>
    </citation>
    <scope>NUCLEOTIDE SEQUENCE [LARGE SCALE GENOMIC DNA]</scope>
    <source>
        <strain evidence="1">Sxm20200214</strain>
        <tissue evidence="1">Leaf</tissue>
    </source>
</reference>
<name>A0A8X7SGC6_BRACI</name>
<comment type="caution">
    <text evidence="1">The sequence shown here is derived from an EMBL/GenBank/DDBJ whole genome shotgun (WGS) entry which is preliminary data.</text>
</comment>